<evidence type="ECO:0000256" key="11">
    <source>
        <dbReference type="PROSITE-ProRule" id="PRU00560"/>
    </source>
</evidence>
<evidence type="ECO:0000259" key="12">
    <source>
        <dbReference type="PROSITE" id="PS51198"/>
    </source>
</evidence>
<evidence type="ECO:0000256" key="7">
    <source>
        <dbReference type="ARBA" id="ARBA00023235"/>
    </source>
</evidence>
<dbReference type="InterPro" id="IPR014017">
    <property type="entry name" value="DNA_helicase_UvrD-like_C"/>
</dbReference>
<dbReference type="EMBL" id="CP046457">
    <property type="protein sequence ID" value="QGT98825.1"/>
    <property type="molecule type" value="Genomic_DNA"/>
</dbReference>
<keyword evidence="5 11" id="KW-0067">ATP-binding</keyword>
<dbReference type="GO" id="GO:0033202">
    <property type="term" value="C:DNA helicase complex"/>
    <property type="evidence" value="ECO:0007669"/>
    <property type="project" value="TreeGrafter"/>
</dbReference>
<evidence type="ECO:0000256" key="9">
    <source>
        <dbReference type="ARBA" id="ARBA00034808"/>
    </source>
</evidence>
<dbReference type="PROSITE" id="PS51217">
    <property type="entry name" value="UVRD_HELICASE_CTER"/>
    <property type="match status" value="1"/>
</dbReference>
<evidence type="ECO:0000313" key="15">
    <source>
        <dbReference type="Proteomes" id="UP000426444"/>
    </source>
</evidence>
<feature type="binding site" evidence="11">
    <location>
        <begin position="26"/>
        <end position="33"/>
    </location>
    <ligand>
        <name>ATP</name>
        <dbReference type="ChEBI" id="CHEBI:30616"/>
    </ligand>
</feature>
<comment type="catalytic activity">
    <reaction evidence="10">
        <text>ATP + H2O = ADP + phosphate + H(+)</text>
        <dbReference type="Rhea" id="RHEA:13065"/>
        <dbReference type="ChEBI" id="CHEBI:15377"/>
        <dbReference type="ChEBI" id="CHEBI:15378"/>
        <dbReference type="ChEBI" id="CHEBI:30616"/>
        <dbReference type="ChEBI" id="CHEBI:43474"/>
        <dbReference type="ChEBI" id="CHEBI:456216"/>
        <dbReference type="EC" id="5.6.2.4"/>
    </reaction>
</comment>
<organism evidence="14 15">
    <name type="scientific">Candidatus Syntrophocurvum alkaliphilum</name>
    <dbReference type="NCBI Taxonomy" id="2293317"/>
    <lineage>
        <taxon>Bacteria</taxon>
        <taxon>Bacillati</taxon>
        <taxon>Bacillota</taxon>
        <taxon>Clostridia</taxon>
        <taxon>Eubacteriales</taxon>
        <taxon>Syntrophomonadaceae</taxon>
        <taxon>Candidatus Syntrophocurvum</taxon>
    </lineage>
</organism>
<dbReference type="Proteomes" id="UP000426444">
    <property type="component" value="Chromosome"/>
</dbReference>
<evidence type="ECO:0000256" key="10">
    <source>
        <dbReference type="ARBA" id="ARBA00048988"/>
    </source>
</evidence>
<dbReference type="GO" id="GO:0000725">
    <property type="term" value="P:recombinational repair"/>
    <property type="evidence" value="ECO:0007669"/>
    <property type="project" value="TreeGrafter"/>
</dbReference>
<evidence type="ECO:0000256" key="4">
    <source>
        <dbReference type="ARBA" id="ARBA00022806"/>
    </source>
</evidence>
<proteinExistence type="inferred from homology"/>
<dbReference type="Gene3D" id="3.40.50.300">
    <property type="entry name" value="P-loop containing nucleotide triphosphate hydrolases"/>
    <property type="match status" value="2"/>
</dbReference>
<keyword evidence="15" id="KW-1185">Reference proteome</keyword>
<keyword evidence="2 11" id="KW-0547">Nucleotide-binding</keyword>
<evidence type="ECO:0000259" key="13">
    <source>
        <dbReference type="PROSITE" id="PS51217"/>
    </source>
</evidence>
<dbReference type="AlphaFoldDB" id="A0A6I6DBP7"/>
<dbReference type="InterPro" id="IPR027417">
    <property type="entry name" value="P-loop_NTPase"/>
</dbReference>
<dbReference type="GO" id="GO:0043138">
    <property type="term" value="F:3'-5' DNA helicase activity"/>
    <property type="evidence" value="ECO:0007669"/>
    <property type="project" value="UniProtKB-EC"/>
</dbReference>
<keyword evidence="3 11" id="KW-0378">Hydrolase</keyword>
<dbReference type="Gene3D" id="1.10.486.10">
    <property type="entry name" value="PCRA, domain 4"/>
    <property type="match status" value="1"/>
</dbReference>
<evidence type="ECO:0000256" key="3">
    <source>
        <dbReference type="ARBA" id="ARBA00022801"/>
    </source>
</evidence>
<dbReference type="CDD" id="cd17932">
    <property type="entry name" value="DEXQc_UvrD"/>
    <property type="match status" value="1"/>
</dbReference>
<keyword evidence="4 11" id="KW-0347">Helicase</keyword>
<evidence type="ECO:0000256" key="1">
    <source>
        <dbReference type="ARBA" id="ARBA00009922"/>
    </source>
</evidence>
<protein>
    <recommendedName>
        <fullName evidence="9">DNA 3'-5' helicase</fullName>
        <ecNumber evidence="9">5.6.2.4</ecNumber>
    </recommendedName>
</protein>
<accession>A0A6I6DBP7</accession>
<dbReference type="InterPro" id="IPR000212">
    <property type="entry name" value="DNA_helicase_UvrD/REP"/>
</dbReference>
<dbReference type="GO" id="GO:0005829">
    <property type="term" value="C:cytosol"/>
    <property type="evidence" value="ECO:0007669"/>
    <property type="project" value="TreeGrafter"/>
</dbReference>
<feature type="domain" description="UvrD-like helicase C-terminal" evidence="13">
    <location>
        <begin position="283"/>
        <end position="557"/>
    </location>
</feature>
<dbReference type="KEGG" id="salq:SYNTR_0232"/>
<dbReference type="GO" id="GO:0005524">
    <property type="term" value="F:ATP binding"/>
    <property type="evidence" value="ECO:0007669"/>
    <property type="project" value="UniProtKB-UniRule"/>
</dbReference>
<evidence type="ECO:0000256" key="5">
    <source>
        <dbReference type="ARBA" id="ARBA00022840"/>
    </source>
</evidence>
<dbReference type="EC" id="5.6.2.4" evidence="9"/>
<gene>
    <name evidence="14" type="ORF">SYNTR_0232</name>
</gene>
<keyword evidence="7" id="KW-0413">Isomerase</keyword>
<dbReference type="SUPFAM" id="SSF52540">
    <property type="entry name" value="P-loop containing nucleoside triphosphate hydrolases"/>
    <property type="match status" value="1"/>
</dbReference>
<dbReference type="PANTHER" id="PTHR11070">
    <property type="entry name" value="UVRD / RECB / PCRA DNA HELICASE FAMILY MEMBER"/>
    <property type="match status" value="1"/>
</dbReference>
<comment type="similarity">
    <text evidence="1">Belongs to the helicase family. UvrD subfamily.</text>
</comment>
<feature type="domain" description="UvrD-like helicase ATP-binding" evidence="12">
    <location>
        <begin position="5"/>
        <end position="282"/>
    </location>
</feature>
<dbReference type="RefSeq" id="WP_197079143.1">
    <property type="nucleotide sequence ID" value="NZ_CP046457.1"/>
</dbReference>
<dbReference type="InterPro" id="IPR014016">
    <property type="entry name" value="UvrD-like_ATP-bd"/>
</dbReference>
<dbReference type="Pfam" id="PF13361">
    <property type="entry name" value="UvrD_C"/>
    <property type="match status" value="1"/>
</dbReference>
<evidence type="ECO:0000313" key="14">
    <source>
        <dbReference type="EMBL" id="QGT98825.1"/>
    </source>
</evidence>
<dbReference type="PROSITE" id="PS51198">
    <property type="entry name" value="UVRD_HELICASE_ATP_BIND"/>
    <property type="match status" value="1"/>
</dbReference>
<evidence type="ECO:0000256" key="8">
    <source>
        <dbReference type="ARBA" id="ARBA00034617"/>
    </source>
</evidence>
<keyword evidence="6" id="KW-0238">DNA-binding</keyword>
<dbReference type="Pfam" id="PF00580">
    <property type="entry name" value="UvrD-helicase"/>
    <property type="match status" value="1"/>
</dbReference>
<dbReference type="GO" id="GO:0003677">
    <property type="term" value="F:DNA binding"/>
    <property type="evidence" value="ECO:0007669"/>
    <property type="project" value="UniProtKB-KW"/>
</dbReference>
<name>A0A6I6DBP7_9FIRM</name>
<dbReference type="InterPro" id="IPR013986">
    <property type="entry name" value="DExx_box_DNA_helicase_dom_sf"/>
</dbReference>
<dbReference type="Gene3D" id="1.10.10.160">
    <property type="match status" value="1"/>
</dbReference>
<dbReference type="PANTHER" id="PTHR11070:SF2">
    <property type="entry name" value="ATP-DEPENDENT DNA HELICASE SRS2"/>
    <property type="match status" value="1"/>
</dbReference>
<dbReference type="GO" id="GO:0016787">
    <property type="term" value="F:hydrolase activity"/>
    <property type="evidence" value="ECO:0007669"/>
    <property type="project" value="UniProtKB-UniRule"/>
</dbReference>
<comment type="catalytic activity">
    <reaction evidence="8">
        <text>Couples ATP hydrolysis with the unwinding of duplex DNA by translocating in the 3'-5' direction.</text>
        <dbReference type="EC" id="5.6.2.4"/>
    </reaction>
</comment>
<dbReference type="Pfam" id="PF21196">
    <property type="entry name" value="PcrA_UvrD_tudor"/>
    <property type="match status" value="1"/>
</dbReference>
<sequence length="694" mass="80012">MNILDNLNEQQQQAVLHINGPCMVLAGAGSGKTRVLTRRIANLIDNGVLPNSILAITFTNKAAQEMRSRVAAMIPDYAGQWIQTFHAACYKILRMDIEKIGYNKNFSIIDDTEGKTLIKGILKEENDYETKPEDILYSIKFVKNGLINAENYYKNINAPQHVKEKYYRLYRIYNARLKELNALDFEDLIGLCIRLFKEHPDVLEKYQQWFKYIMIDEYQDTNYAQYLWANLLADKNKNICIVGDPDQSIYSWRGAEPYNIKRFLKDYPETKVIKLEVNYRSTRLILEAANSVIKNNQDREEKNLYTANGQGDKIVHFCAGDSYQEAKFIADAISELIEREGKKYSDCAIFYRTHAQSRLLEDSLLYKYIPYRIIGARKFYERKEVKDIIAYLKVICNYSDLISFRRIINVPRRGVGDKTLEKIEEYAAVNEINLLDSLAYSTSIPGISKKMGDKLEDFHGMIKYFSTLADANMPLKELIDQVLDMTGYIEDLKKSKLTDIESRIENIQEIKSLAVEFEAEGGEGLEDFLAQIALVQDTDDLDHSDAVSLMTYHGAKGLEFPVVFMTGMEEGVFPSYRTETAEEMEEERRLCYVGITRAQERLYLTNTISRLLYGFERNNPPSRFLKEIPDELLRLPSERVIKKEILSEGDKVAHRKFGIGFITKITDDEIAIIDFDRAGVKMLRLDIAPLEKIS</sequence>
<dbReference type="FunFam" id="1.10.486.10:FF:000003">
    <property type="entry name" value="ATP-dependent DNA helicase"/>
    <property type="match status" value="1"/>
</dbReference>
<reference evidence="15" key="1">
    <citation type="journal article" date="2019" name="Microbiology">
        <title>Complete Genome Sequence of an Uncultured Bacterium of the Candidate Phylum Bipolaricaulota.</title>
        <authorList>
            <person name="Kadnikov V.V."/>
            <person name="Mardanov A.V."/>
            <person name="Beletsky A.V."/>
            <person name="Frank Y.A."/>
            <person name="Karnachuk O.V."/>
            <person name="Ravin N.V."/>
        </authorList>
    </citation>
    <scope>NUCLEOTIDE SEQUENCE [LARGE SCALE GENOMIC DNA]</scope>
</reference>
<evidence type="ECO:0000256" key="2">
    <source>
        <dbReference type="ARBA" id="ARBA00022741"/>
    </source>
</evidence>
<evidence type="ECO:0000256" key="6">
    <source>
        <dbReference type="ARBA" id="ARBA00023125"/>
    </source>
</evidence>